<evidence type="ECO:0000259" key="3">
    <source>
        <dbReference type="PROSITE" id="PS50110"/>
    </source>
</evidence>
<accession>A0A5C4S1F2</accession>
<dbReference type="AlphaFoldDB" id="A0A5C4S1F2"/>
<feature type="domain" description="Response regulatory" evidence="3">
    <location>
        <begin position="7"/>
        <end position="123"/>
    </location>
</feature>
<dbReference type="Proteomes" id="UP000309544">
    <property type="component" value="Unassembled WGS sequence"/>
</dbReference>
<name>A0A5C4S1F2_PROVB</name>
<dbReference type="GO" id="GO:0000155">
    <property type="term" value="F:phosphorelay sensor kinase activity"/>
    <property type="evidence" value="ECO:0007669"/>
    <property type="project" value="TreeGrafter"/>
</dbReference>
<dbReference type="InterPro" id="IPR011006">
    <property type="entry name" value="CheY-like_superfamily"/>
</dbReference>
<protein>
    <submittedName>
        <fullName evidence="4">Response regulator</fullName>
    </submittedName>
</protein>
<dbReference type="RefSeq" id="WP_068867147.1">
    <property type="nucleotide sequence ID" value="NZ_VDCI01000003.1"/>
</dbReference>
<evidence type="ECO:0000313" key="4">
    <source>
        <dbReference type="EMBL" id="TNJ36988.1"/>
    </source>
</evidence>
<proteinExistence type="predicted"/>
<dbReference type="PANTHER" id="PTHR43547:SF2">
    <property type="entry name" value="HYBRID SIGNAL TRANSDUCTION HISTIDINE KINASE C"/>
    <property type="match status" value="1"/>
</dbReference>
<evidence type="ECO:0000256" key="1">
    <source>
        <dbReference type="ARBA" id="ARBA00022553"/>
    </source>
</evidence>
<organism evidence="4 5">
    <name type="scientific">Prosthecochloris vibrioformis</name>
    <name type="common">Chlorobium vibrioforme</name>
    <dbReference type="NCBI Taxonomy" id="1098"/>
    <lineage>
        <taxon>Bacteria</taxon>
        <taxon>Pseudomonadati</taxon>
        <taxon>Chlorobiota</taxon>
        <taxon>Chlorobiia</taxon>
        <taxon>Chlorobiales</taxon>
        <taxon>Chlorobiaceae</taxon>
        <taxon>Prosthecochloris</taxon>
    </lineage>
</organism>
<comment type="caution">
    <text evidence="4">The sequence shown here is derived from an EMBL/GenBank/DDBJ whole genome shotgun (WGS) entry which is preliminary data.</text>
</comment>
<keyword evidence="1 2" id="KW-0597">Phosphoprotein</keyword>
<dbReference type="SUPFAM" id="SSF52172">
    <property type="entry name" value="CheY-like"/>
    <property type="match status" value="1"/>
</dbReference>
<evidence type="ECO:0000313" key="5">
    <source>
        <dbReference type="Proteomes" id="UP000309544"/>
    </source>
</evidence>
<dbReference type="PANTHER" id="PTHR43547">
    <property type="entry name" value="TWO-COMPONENT HISTIDINE KINASE"/>
    <property type="match status" value="1"/>
</dbReference>
<reference evidence="4 5" key="1">
    <citation type="submission" date="2019-05" db="EMBL/GenBank/DDBJ databases">
        <title>Draft Whole-Genome sequence of the green sulfur bacterium Prosthecochloris vibrioformis DSM 260.</title>
        <authorList>
            <person name="Meyer T.E."/>
            <person name="Kyndt J.A."/>
        </authorList>
    </citation>
    <scope>NUCLEOTIDE SEQUENCE [LARGE SCALE GENOMIC DNA]</scope>
    <source>
        <strain evidence="4 5">DSM 260</strain>
    </source>
</reference>
<sequence length="126" mass="14337">MNNNKHTILLVEDEPHTKRLISYSLTSNGFHVLEAENGQKALEVCEKSIPDLIISDVMMPVLDGLELRKQLLLDDRLNSIPFIFLSARAQTHEVIRAEKLKPNAYITKPVEPDEIIEIIHKLLSVD</sequence>
<keyword evidence="5" id="KW-1185">Reference proteome</keyword>
<dbReference type="Gene3D" id="3.40.50.2300">
    <property type="match status" value="1"/>
</dbReference>
<dbReference type="PROSITE" id="PS50110">
    <property type="entry name" value="RESPONSE_REGULATORY"/>
    <property type="match status" value="1"/>
</dbReference>
<feature type="modified residue" description="4-aspartylphosphate" evidence="2">
    <location>
        <position position="56"/>
    </location>
</feature>
<evidence type="ECO:0000256" key="2">
    <source>
        <dbReference type="PROSITE-ProRule" id="PRU00169"/>
    </source>
</evidence>
<dbReference type="EMBL" id="VDCI01000003">
    <property type="protein sequence ID" value="TNJ36988.1"/>
    <property type="molecule type" value="Genomic_DNA"/>
</dbReference>
<dbReference type="SMART" id="SM00448">
    <property type="entry name" value="REC"/>
    <property type="match status" value="1"/>
</dbReference>
<dbReference type="InterPro" id="IPR001789">
    <property type="entry name" value="Sig_transdc_resp-reg_receiver"/>
</dbReference>
<gene>
    <name evidence="4" type="ORF">FGF68_05285</name>
</gene>
<dbReference type="Pfam" id="PF00072">
    <property type="entry name" value="Response_reg"/>
    <property type="match status" value="1"/>
</dbReference>